<dbReference type="Ensembl" id="ENSAMXT00000056908.1">
    <property type="protein sequence ID" value="ENSAMXP00000047938.1"/>
    <property type="gene ID" value="ENSAMXG00000033351.1"/>
</dbReference>
<dbReference type="Pfam" id="PF01498">
    <property type="entry name" value="HTH_Tnp_Tc3_2"/>
    <property type="match status" value="1"/>
</dbReference>
<evidence type="ECO:0000259" key="1">
    <source>
        <dbReference type="Pfam" id="PF01498"/>
    </source>
</evidence>
<dbReference type="Bgee" id="ENSAMXG00000033351">
    <property type="expression patterns" value="Expressed in olfactory epithelium and 2 other cell types or tissues"/>
</dbReference>
<dbReference type="Proteomes" id="UP000018467">
    <property type="component" value="Unassembled WGS sequence"/>
</dbReference>
<sequence>MSDPRTTRRELREDRVLVNTISNVLHCIGHHSRRARKVPLLSKRHVKARLQFAYDHLEDSKADWFKVLWFNETKIEVFGANHTCDISRQDGTACGPKNTIPTVKHGGGSIMHGCFSAKGPRYLVHIHGKMDSAAYLEILAKNLPNVKHESIMPPNYPVHVNFKSLSPPPEMMRFINKCSFVLFLQGFKKKLQHVLPCLCIISIDFPITSFYLRV</sequence>
<reference evidence="2" key="3">
    <citation type="submission" date="2025-08" db="UniProtKB">
        <authorList>
            <consortium name="Ensembl"/>
        </authorList>
    </citation>
    <scope>IDENTIFICATION</scope>
</reference>
<reference evidence="2" key="4">
    <citation type="submission" date="2025-09" db="UniProtKB">
        <authorList>
            <consortium name="Ensembl"/>
        </authorList>
    </citation>
    <scope>IDENTIFICATION</scope>
</reference>
<dbReference type="InterPro" id="IPR036397">
    <property type="entry name" value="RNaseH_sf"/>
</dbReference>
<dbReference type="GO" id="GO:0006313">
    <property type="term" value="P:DNA transposition"/>
    <property type="evidence" value="ECO:0007669"/>
    <property type="project" value="InterPro"/>
</dbReference>
<dbReference type="STRING" id="7994.ENSAMXP00000047938"/>
<protein>
    <recommendedName>
        <fullName evidence="1">Transposase Tc1-like domain-containing protein</fullName>
    </recommendedName>
</protein>
<proteinExistence type="predicted"/>
<name>A0A3B1K089_ASTMX</name>
<evidence type="ECO:0000313" key="2">
    <source>
        <dbReference type="Ensembl" id="ENSAMXP00000047938.1"/>
    </source>
</evidence>
<keyword evidence="3" id="KW-1185">Reference proteome</keyword>
<feature type="domain" description="Transposase Tc1-like" evidence="1">
    <location>
        <begin position="3"/>
        <end position="57"/>
    </location>
</feature>
<reference evidence="3" key="2">
    <citation type="journal article" date="2014" name="Nat. Commun.">
        <title>The cavefish genome reveals candidate genes for eye loss.</title>
        <authorList>
            <person name="McGaugh S.E."/>
            <person name="Gross J.B."/>
            <person name="Aken B."/>
            <person name="Blin M."/>
            <person name="Borowsky R."/>
            <person name="Chalopin D."/>
            <person name="Hinaux H."/>
            <person name="Jeffery W.R."/>
            <person name="Keene A."/>
            <person name="Ma L."/>
            <person name="Minx P."/>
            <person name="Murphy D."/>
            <person name="O'Quin K.E."/>
            <person name="Retaux S."/>
            <person name="Rohner N."/>
            <person name="Searle S.M."/>
            <person name="Stahl B.A."/>
            <person name="Tabin C."/>
            <person name="Volff J.N."/>
            <person name="Yoshizawa M."/>
            <person name="Warren W.C."/>
        </authorList>
    </citation>
    <scope>NUCLEOTIDE SEQUENCE [LARGE SCALE GENOMIC DNA]</scope>
    <source>
        <strain evidence="3">female</strain>
    </source>
</reference>
<dbReference type="AlphaFoldDB" id="A0A3B1K089"/>
<dbReference type="GO" id="GO:0015074">
    <property type="term" value="P:DNA integration"/>
    <property type="evidence" value="ECO:0007669"/>
    <property type="project" value="InterPro"/>
</dbReference>
<accession>A0A3B1K089</accession>
<dbReference type="InParanoid" id="A0A3B1K089"/>
<reference evidence="3" key="1">
    <citation type="submission" date="2013-03" db="EMBL/GenBank/DDBJ databases">
        <authorList>
            <person name="Jeffery W."/>
            <person name="Warren W."/>
            <person name="Wilson R.K."/>
        </authorList>
    </citation>
    <scope>NUCLEOTIDE SEQUENCE</scope>
    <source>
        <strain evidence="3">female</strain>
    </source>
</reference>
<evidence type="ECO:0000313" key="3">
    <source>
        <dbReference type="Proteomes" id="UP000018467"/>
    </source>
</evidence>
<organism evidence="2 3">
    <name type="scientific">Astyanax mexicanus</name>
    <name type="common">Blind cave fish</name>
    <name type="synonym">Astyanax fasciatus mexicanus</name>
    <dbReference type="NCBI Taxonomy" id="7994"/>
    <lineage>
        <taxon>Eukaryota</taxon>
        <taxon>Metazoa</taxon>
        <taxon>Chordata</taxon>
        <taxon>Craniata</taxon>
        <taxon>Vertebrata</taxon>
        <taxon>Euteleostomi</taxon>
        <taxon>Actinopterygii</taxon>
        <taxon>Neopterygii</taxon>
        <taxon>Teleostei</taxon>
        <taxon>Ostariophysi</taxon>
        <taxon>Characiformes</taxon>
        <taxon>Characoidei</taxon>
        <taxon>Acestrorhamphidae</taxon>
        <taxon>Acestrorhamphinae</taxon>
        <taxon>Astyanax</taxon>
    </lineage>
</organism>
<dbReference type="GeneTree" id="ENSGT01150000287007"/>
<dbReference type="Gene3D" id="3.30.420.10">
    <property type="entry name" value="Ribonuclease H-like superfamily/Ribonuclease H"/>
    <property type="match status" value="1"/>
</dbReference>
<dbReference type="GO" id="GO:0003677">
    <property type="term" value="F:DNA binding"/>
    <property type="evidence" value="ECO:0007669"/>
    <property type="project" value="InterPro"/>
</dbReference>
<dbReference type="InterPro" id="IPR002492">
    <property type="entry name" value="Transposase_Tc1-like"/>
</dbReference>